<keyword evidence="4" id="KW-1185">Reference proteome</keyword>
<organism evidence="3 4">
    <name type="scientific">Adineta steineri</name>
    <dbReference type="NCBI Taxonomy" id="433720"/>
    <lineage>
        <taxon>Eukaryota</taxon>
        <taxon>Metazoa</taxon>
        <taxon>Spiralia</taxon>
        <taxon>Gnathifera</taxon>
        <taxon>Rotifera</taxon>
        <taxon>Eurotatoria</taxon>
        <taxon>Bdelloidea</taxon>
        <taxon>Adinetida</taxon>
        <taxon>Adinetidae</taxon>
        <taxon>Adineta</taxon>
    </lineage>
</organism>
<gene>
    <name evidence="2" type="ORF">BJG266_LOCUS43071</name>
    <name evidence="3" type="ORF">QVE165_LOCUS59988</name>
</gene>
<evidence type="ECO:0000313" key="3">
    <source>
        <dbReference type="EMBL" id="CAF1643994.1"/>
    </source>
</evidence>
<dbReference type="OrthoDB" id="9986013at2759"/>
<proteinExistence type="predicted"/>
<dbReference type="AlphaFoldDB" id="A0A816E1J4"/>
<feature type="region of interest" description="Disordered" evidence="1">
    <location>
        <begin position="229"/>
        <end position="249"/>
    </location>
</feature>
<feature type="compositionally biased region" description="Basic residues" evidence="1">
    <location>
        <begin position="239"/>
        <end position="249"/>
    </location>
</feature>
<comment type="caution">
    <text evidence="3">The sequence shown here is derived from an EMBL/GenBank/DDBJ whole genome shotgun (WGS) entry which is preliminary data.</text>
</comment>
<evidence type="ECO:0000256" key="1">
    <source>
        <dbReference type="SAM" id="MobiDB-lite"/>
    </source>
</evidence>
<dbReference type="Proteomes" id="UP000663877">
    <property type="component" value="Unassembled WGS sequence"/>
</dbReference>
<dbReference type="EMBL" id="CAJNOI010002953">
    <property type="protein sequence ID" value="CAF1499252.1"/>
    <property type="molecule type" value="Genomic_DNA"/>
</dbReference>
<accession>A0A816E1J4</accession>
<name>A0A816E1J4_9BILA</name>
<sequence>MAALGHCEDPACIKKPPTHGLVRIFRCSLHCNRNLCLSHLNDHNVSYEKEKNQNDTIKRELEGSLKLYQTLFEQQIATYDKLVCQATTILSHNLSTLIPTEQIRNVLFNVRQAITLYQQKLIFKKETETIDSLVKIKNEENRKMVTPDDDDDNVLSLQEDTDNDVTITLNDPPLNVRSKNINVNTRVHTKSTDDCESFTIRIPLLEHIGTNSTSEIVHSQEQLAAEAYAKKRSTEGAKSRGKVLKRIQK</sequence>
<evidence type="ECO:0000313" key="4">
    <source>
        <dbReference type="Proteomes" id="UP000663832"/>
    </source>
</evidence>
<reference evidence="3" key="1">
    <citation type="submission" date="2021-02" db="EMBL/GenBank/DDBJ databases">
        <authorList>
            <person name="Nowell W R."/>
        </authorList>
    </citation>
    <scope>NUCLEOTIDE SEQUENCE</scope>
</reference>
<protein>
    <submittedName>
        <fullName evidence="3">Uncharacterized protein</fullName>
    </submittedName>
</protein>
<feature type="compositionally biased region" description="Basic and acidic residues" evidence="1">
    <location>
        <begin position="229"/>
        <end position="238"/>
    </location>
</feature>
<dbReference type="EMBL" id="CAJNOM010003295">
    <property type="protein sequence ID" value="CAF1643994.1"/>
    <property type="molecule type" value="Genomic_DNA"/>
</dbReference>
<evidence type="ECO:0000313" key="2">
    <source>
        <dbReference type="EMBL" id="CAF1499252.1"/>
    </source>
</evidence>
<dbReference type="Proteomes" id="UP000663832">
    <property type="component" value="Unassembled WGS sequence"/>
</dbReference>